<evidence type="ECO:0000313" key="2">
    <source>
        <dbReference type="Proteomes" id="UP001153331"/>
    </source>
</evidence>
<dbReference type="Proteomes" id="UP001153331">
    <property type="component" value="Unassembled WGS sequence"/>
</dbReference>
<organism evidence="1 2">
    <name type="scientific">Boeremia exigua</name>
    <dbReference type="NCBI Taxonomy" id="749465"/>
    <lineage>
        <taxon>Eukaryota</taxon>
        <taxon>Fungi</taxon>
        <taxon>Dikarya</taxon>
        <taxon>Ascomycota</taxon>
        <taxon>Pezizomycotina</taxon>
        <taxon>Dothideomycetes</taxon>
        <taxon>Pleosporomycetidae</taxon>
        <taxon>Pleosporales</taxon>
        <taxon>Pleosporineae</taxon>
        <taxon>Didymellaceae</taxon>
        <taxon>Boeremia</taxon>
    </lineage>
</organism>
<accession>A0ACC2IRZ2</accession>
<comment type="caution">
    <text evidence="1">The sequence shown here is derived from an EMBL/GenBank/DDBJ whole genome shotgun (WGS) entry which is preliminary data.</text>
</comment>
<keyword evidence="2" id="KW-1185">Reference proteome</keyword>
<gene>
    <name evidence="1" type="ORF">OPT61_g951</name>
</gene>
<proteinExistence type="predicted"/>
<name>A0ACC2IRZ2_9PLEO</name>
<evidence type="ECO:0000313" key="1">
    <source>
        <dbReference type="EMBL" id="KAJ8117975.1"/>
    </source>
</evidence>
<sequence length="218" mass="23531">MFTVAKMNVAGKDLVSSQDASFGDMKNGILTSNSRGSAVDSADEQLIGQQYCPRQSMNAVAAEFRDTKRKGAMTTFTFWKGVADAATGIILLTKPEMIYHSSVAKILNRLSGLRLPNPHPTAEGEVSSQHAIAIMVIAIGLGHIRASQDRNSIPVLVVMNAAWSALALGTVLLKPHRATSALLMTGINHFIFASVMFLRSKMTFKELLGQQGSKSKRI</sequence>
<protein>
    <submittedName>
        <fullName evidence="1">Uncharacterized protein</fullName>
    </submittedName>
</protein>
<reference evidence="1" key="1">
    <citation type="submission" date="2022-11" db="EMBL/GenBank/DDBJ databases">
        <title>Genome Sequence of Boeremia exigua.</title>
        <authorList>
            <person name="Buettner E."/>
        </authorList>
    </citation>
    <scope>NUCLEOTIDE SEQUENCE</scope>
    <source>
        <strain evidence="1">CU02</strain>
    </source>
</reference>
<dbReference type="EMBL" id="JAPHNI010000034">
    <property type="protein sequence ID" value="KAJ8117975.1"/>
    <property type="molecule type" value="Genomic_DNA"/>
</dbReference>